<evidence type="ECO:0000259" key="2">
    <source>
        <dbReference type="PROSITE" id="PS50887"/>
    </source>
</evidence>
<proteinExistence type="predicted"/>
<dbReference type="SUPFAM" id="SSF141868">
    <property type="entry name" value="EAL domain-like"/>
    <property type="match status" value="1"/>
</dbReference>
<accession>A0A437RE90</accession>
<comment type="caution">
    <text evidence="3">The sequence shown here is derived from an EMBL/GenBank/DDBJ whole genome shotgun (WGS) entry which is preliminary data.</text>
</comment>
<gene>
    <name evidence="3" type="ORF">EOE66_13025</name>
</gene>
<dbReference type="Gene3D" id="3.20.20.450">
    <property type="entry name" value="EAL domain"/>
    <property type="match status" value="1"/>
</dbReference>
<dbReference type="CDD" id="cd01948">
    <property type="entry name" value="EAL"/>
    <property type="match status" value="1"/>
</dbReference>
<dbReference type="Pfam" id="PF00990">
    <property type="entry name" value="GGDEF"/>
    <property type="match status" value="1"/>
</dbReference>
<dbReference type="RefSeq" id="WP_128229141.1">
    <property type="nucleotide sequence ID" value="NZ_SACR01000004.1"/>
</dbReference>
<evidence type="ECO:0000313" key="3">
    <source>
        <dbReference type="EMBL" id="RVU45077.1"/>
    </source>
</evidence>
<dbReference type="InterPro" id="IPR029787">
    <property type="entry name" value="Nucleotide_cyclase"/>
</dbReference>
<dbReference type="SUPFAM" id="SSF55073">
    <property type="entry name" value="Nucleotide cyclase"/>
    <property type="match status" value="1"/>
</dbReference>
<reference evidence="3 4" key="1">
    <citation type="submission" date="2019-01" db="EMBL/GenBank/DDBJ databases">
        <authorList>
            <person name="Chen W.-M."/>
        </authorList>
    </citation>
    <scope>NUCLEOTIDE SEQUENCE [LARGE SCALE GENOMIC DNA]</scope>
    <source>
        <strain evidence="3 4">KYPY4</strain>
    </source>
</reference>
<dbReference type="InterPro" id="IPR043128">
    <property type="entry name" value="Rev_trsase/Diguanyl_cyclase"/>
</dbReference>
<dbReference type="PROSITE" id="PS50887">
    <property type="entry name" value="GGDEF"/>
    <property type="match status" value="1"/>
</dbReference>
<evidence type="ECO:0000259" key="1">
    <source>
        <dbReference type="PROSITE" id="PS50883"/>
    </source>
</evidence>
<dbReference type="EMBL" id="SACR01000004">
    <property type="protein sequence ID" value="RVU45077.1"/>
    <property type="molecule type" value="Genomic_DNA"/>
</dbReference>
<dbReference type="InterPro" id="IPR000160">
    <property type="entry name" value="GGDEF_dom"/>
</dbReference>
<dbReference type="Proteomes" id="UP000285575">
    <property type="component" value="Unassembled WGS sequence"/>
</dbReference>
<dbReference type="NCBIfam" id="TIGR00254">
    <property type="entry name" value="GGDEF"/>
    <property type="match status" value="1"/>
</dbReference>
<dbReference type="InterPro" id="IPR001633">
    <property type="entry name" value="EAL_dom"/>
</dbReference>
<dbReference type="Gene3D" id="3.30.70.270">
    <property type="match status" value="1"/>
</dbReference>
<feature type="domain" description="EAL" evidence="1">
    <location>
        <begin position="9"/>
        <end position="261"/>
    </location>
</feature>
<name>A0A437RE90_9BURK</name>
<dbReference type="OrthoDB" id="9813903at2"/>
<dbReference type="InterPro" id="IPR050706">
    <property type="entry name" value="Cyclic-di-GMP_PDE-like"/>
</dbReference>
<dbReference type="GO" id="GO:0071111">
    <property type="term" value="F:cyclic-guanylate-specific phosphodiesterase activity"/>
    <property type="evidence" value="ECO:0007669"/>
    <property type="project" value="InterPro"/>
</dbReference>
<organism evidence="3 4">
    <name type="scientific">Rubrivivax rivuli</name>
    <dbReference type="NCBI Taxonomy" id="1862385"/>
    <lineage>
        <taxon>Bacteria</taxon>
        <taxon>Pseudomonadati</taxon>
        <taxon>Pseudomonadota</taxon>
        <taxon>Betaproteobacteria</taxon>
        <taxon>Burkholderiales</taxon>
        <taxon>Sphaerotilaceae</taxon>
        <taxon>Rubrivivax</taxon>
    </lineage>
</organism>
<evidence type="ECO:0000313" key="4">
    <source>
        <dbReference type="Proteomes" id="UP000285575"/>
    </source>
</evidence>
<protein>
    <submittedName>
        <fullName evidence="3">GGDEF domain-containing protein</fullName>
    </submittedName>
</protein>
<feature type="domain" description="GGDEF" evidence="2">
    <location>
        <begin position="444"/>
        <end position="596"/>
    </location>
</feature>
<keyword evidence="4" id="KW-1185">Reference proteome</keyword>
<dbReference type="InterPro" id="IPR035919">
    <property type="entry name" value="EAL_sf"/>
</dbReference>
<dbReference type="SMART" id="SM00267">
    <property type="entry name" value="GGDEF"/>
    <property type="match status" value="1"/>
</dbReference>
<sequence>MTDLLAYNIGDRSGPLSRLLTEGALSMAYQPIVSLTGGSIHAHEALVRGPQGMPLQAPDALFSAARREGLVQDFEVACVALALRQWSQMQRAGRLFVNISASALVRCFDGKDAAELRAALLHHGIDPDRLVFEITEHEHVSDIPRLARVAEQVHATGARFALDDFGDGRSSLRLWSELAPDYVKIDKYFTADIARHAQRLKTLQALLHIAETFGSALVAEGIETADDLRVLRDLGLSFGQGYFLGRPARQPADAVDAPALAVVGSSRVAVLPSLRVAASPGRVTQVHVLRAQGIAAQTTCDELARLFDANPAWHAAAFVDEAGRPLGLLGRQDFLDRHAKPFFKEIYGRKPSLTFANLRPTVVDIEADFDALVGVLMSPDQRYLTEGFIYVQNGVYEGLGTGHQLVRQVTESRLEAARHANPLTLLPGNIPISEHIDRLCAAGAEFVACYADLANFKPFNDYYGYWRGDEAIKLLSMKIQSHCDPRRDFVGHVGGDDFVMLFQSHDWETRCESIVDEFDEAVRLLYDDEARGRGGIEAEDRHGTHRFFGFISLYMGAVPIRRGTGLQKASEVANAAALAKQRAKLSGLAVYVEAGAAEARQPMPL</sequence>
<dbReference type="SMART" id="SM00052">
    <property type="entry name" value="EAL"/>
    <property type="match status" value="1"/>
</dbReference>
<dbReference type="AlphaFoldDB" id="A0A437RE90"/>
<dbReference type="PANTHER" id="PTHR33121">
    <property type="entry name" value="CYCLIC DI-GMP PHOSPHODIESTERASE PDEF"/>
    <property type="match status" value="1"/>
</dbReference>
<dbReference type="PANTHER" id="PTHR33121:SF76">
    <property type="entry name" value="SIGNALING PROTEIN"/>
    <property type="match status" value="1"/>
</dbReference>
<dbReference type="Pfam" id="PF00563">
    <property type="entry name" value="EAL"/>
    <property type="match status" value="1"/>
</dbReference>
<dbReference type="PROSITE" id="PS50883">
    <property type="entry name" value="EAL"/>
    <property type="match status" value="1"/>
</dbReference>